<dbReference type="InterPro" id="IPR015424">
    <property type="entry name" value="PyrdxlP-dep_Trfase"/>
</dbReference>
<dbReference type="PIRSF" id="PIRSF000521">
    <property type="entry name" value="Transaminase_4ab_Lys_Orn"/>
    <property type="match status" value="1"/>
</dbReference>
<keyword evidence="5" id="KW-0963">Cytoplasm</keyword>
<dbReference type="EC" id="2.6.1.11" evidence="5"/>
<keyword evidence="2 5" id="KW-0028">Amino-acid biosynthesis</keyword>
<feature type="binding site" evidence="5">
    <location>
        <position position="281"/>
    </location>
    <ligand>
        <name>pyridoxal 5'-phosphate</name>
        <dbReference type="ChEBI" id="CHEBI:597326"/>
    </ligand>
</feature>
<dbReference type="GO" id="GO:0042802">
    <property type="term" value="F:identical protein binding"/>
    <property type="evidence" value="ECO:0007669"/>
    <property type="project" value="TreeGrafter"/>
</dbReference>
<evidence type="ECO:0000256" key="2">
    <source>
        <dbReference type="ARBA" id="ARBA00022605"/>
    </source>
</evidence>
<dbReference type="PROSITE" id="PS00600">
    <property type="entry name" value="AA_TRANSFER_CLASS_3"/>
    <property type="match status" value="1"/>
</dbReference>
<dbReference type="NCBIfam" id="NF002325">
    <property type="entry name" value="PRK01278.1"/>
    <property type="match status" value="1"/>
</dbReference>
<feature type="binding site" evidence="5">
    <location>
        <begin position="223"/>
        <end position="226"/>
    </location>
    <ligand>
        <name>pyridoxal 5'-phosphate</name>
        <dbReference type="ChEBI" id="CHEBI:597326"/>
    </ligand>
</feature>
<dbReference type="GO" id="GO:0030170">
    <property type="term" value="F:pyridoxal phosphate binding"/>
    <property type="evidence" value="ECO:0007669"/>
    <property type="project" value="InterPro"/>
</dbReference>
<dbReference type="HAMAP" id="MF_01107">
    <property type="entry name" value="ArgD_aminotrans_3"/>
    <property type="match status" value="1"/>
</dbReference>
<dbReference type="GO" id="GO:0006526">
    <property type="term" value="P:L-arginine biosynthetic process"/>
    <property type="evidence" value="ECO:0007669"/>
    <property type="project" value="UniProtKB-UniRule"/>
</dbReference>
<comment type="similarity">
    <text evidence="5">Belongs to the class-III pyridoxal-phosphate-dependent aminotransferase family. ArgD subfamily.</text>
</comment>
<comment type="pathway">
    <text evidence="5">Amino-acid biosynthesis; L-arginine biosynthesis; N(2)-acetyl-L-ornithine from L-glutamate: step 4/4.</text>
</comment>
<dbReference type="AlphaFoldDB" id="A0A2A7APU1"/>
<dbReference type="InterPro" id="IPR015421">
    <property type="entry name" value="PyrdxlP-dep_Trfase_major"/>
</dbReference>
<reference evidence="6 7" key="1">
    <citation type="journal article" date="2017" name="Front. Microbiol.">
        <title>New Insights into the Diversity of the Genus Faecalibacterium.</title>
        <authorList>
            <person name="Benevides L."/>
            <person name="Burman S."/>
            <person name="Martin R."/>
            <person name="Robert V."/>
            <person name="Thomas M."/>
            <person name="Miquel S."/>
            <person name="Chain F."/>
            <person name="Sokol H."/>
            <person name="Bermudez-Humaran L.G."/>
            <person name="Morrison M."/>
            <person name="Langella P."/>
            <person name="Azevedo V.A."/>
            <person name="Chatel J.M."/>
            <person name="Soares S."/>
        </authorList>
    </citation>
    <scope>NUCLEOTIDE SEQUENCE [LARGE SCALE GENOMIC DNA]</scope>
    <source>
        <strain evidence="6 7">CNCM I 4575</strain>
    </source>
</reference>
<evidence type="ECO:0000313" key="7">
    <source>
        <dbReference type="Proteomes" id="UP000220005"/>
    </source>
</evidence>
<dbReference type="EMBL" id="NMTY01000016">
    <property type="protein sequence ID" value="PDX81136.1"/>
    <property type="molecule type" value="Genomic_DNA"/>
</dbReference>
<proteinExistence type="inferred from homology"/>
<protein>
    <recommendedName>
        <fullName evidence="5">Acetylornithine aminotransferase</fullName>
        <shortName evidence="5">ACOAT</shortName>
        <ecNumber evidence="5">2.6.1.11</ecNumber>
    </recommendedName>
</protein>
<dbReference type="NCBIfam" id="TIGR00707">
    <property type="entry name" value="argD"/>
    <property type="match status" value="1"/>
</dbReference>
<comment type="miscellaneous">
    <text evidence="5">May also have succinyldiaminopimelate aminotransferase activity, thus carrying out the corresponding step in lysine biosynthesis.</text>
</comment>
<dbReference type="Gene3D" id="3.90.1150.10">
    <property type="entry name" value="Aspartate Aminotransferase, domain 1"/>
    <property type="match status" value="1"/>
</dbReference>
<dbReference type="GO" id="GO:0005737">
    <property type="term" value="C:cytoplasm"/>
    <property type="evidence" value="ECO:0007669"/>
    <property type="project" value="UniProtKB-SubCell"/>
</dbReference>
<comment type="subunit">
    <text evidence="5">Homodimer.</text>
</comment>
<feature type="binding site" evidence="5">
    <location>
        <position position="141"/>
    </location>
    <ligand>
        <name>N(2)-acetyl-L-ornithine</name>
        <dbReference type="ChEBI" id="CHEBI:57805"/>
    </ligand>
</feature>
<dbReference type="InterPro" id="IPR004636">
    <property type="entry name" value="AcOrn/SuccOrn_fam"/>
</dbReference>
<gene>
    <name evidence="5" type="primary">argD</name>
    <name evidence="6" type="ORF">CGS58_07685</name>
</gene>
<feature type="binding site" evidence="5">
    <location>
        <position position="280"/>
    </location>
    <ligand>
        <name>N(2)-acetyl-L-ornithine</name>
        <dbReference type="ChEBI" id="CHEBI:57805"/>
    </ligand>
</feature>
<dbReference type="InterPro" id="IPR050103">
    <property type="entry name" value="Class-III_PLP-dep_AT"/>
</dbReference>
<dbReference type="GO" id="GO:0003992">
    <property type="term" value="F:N2-acetyl-L-ornithine:2-oxoglutarate 5-aminotransferase activity"/>
    <property type="evidence" value="ECO:0007669"/>
    <property type="project" value="UniProtKB-UniRule"/>
</dbReference>
<comment type="catalytic activity">
    <reaction evidence="5">
        <text>N(2)-acetyl-L-ornithine + 2-oxoglutarate = N-acetyl-L-glutamate 5-semialdehyde + L-glutamate</text>
        <dbReference type="Rhea" id="RHEA:18049"/>
        <dbReference type="ChEBI" id="CHEBI:16810"/>
        <dbReference type="ChEBI" id="CHEBI:29123"/>
        <dbReference type="ChEBI" id="CHEBI:29985"/>
        <dbReference type="ChEBI" id="CHEBI:57805"/>
        <dbReference type="EC" id="2.6.1.11"/>
    </reaction>
</comment>
<organism evidence="6 7">
    <name type="scientific">Faecalibacterium prausnitzii</name>
    <dbReference type="NCBI Taxonomy" id="853"/>
    <lineage>
        <taxon>Bacteria</taxon>
        <taxon>Bacillati</taxon>
        <taxon>Bacillota</taxon>
        <taxon>Clostridia</taxon>
        <taxon>Eubacteriales</taxon>
        <taxon>Oscillospiraceae</taxon>
        <taxon>Faecalibacterium</taxon>
    </lineage>
</organism>
<comment type="caution">
    <text evidence="6">The sequence shown here is derived from an EMBL/GenBank/DDBJ whole genome shotgun (WGS) entry which is preliminary data.</text>
</comment>
<evidence type="ECO:0000256" key="5">
    <source>
        <dbReference type="HAMAP-Rule" id="MF_01107"/>
    </source>
</evidence>
<comment type="cofactor">
    <cofactor evidence="5">
        <name>pyridoxal 5'-phosphate</name>
        <dbReference type="ChEBI" id="CHEBI:597326"/>
    </cofactor>
    <text evidence="5">Binds 1 pyridoxal phosphate per subunit.</text>
</comment>
<dbReference type="CDD" id="cd00610">
    <property type="entry name" value="OAT_like"/>
    <property type="match status" value="1"/>
</dbReference>
<dbReference type="UniPathway" id="UPA00068">
    <property type="reaction ID" value="UER00109"/>
</dbReference>
<keyword evidence="1 5" id="KW-0032">Aminotransferase</keyword>
<comment type="subcellular location">
    <subcellularLocation>
        <location evidence="5">Cytoplasm</location>
    </subcellularLocation>
</comment>
<keyword evidence="4 5" id="KW-0663">Pyridoxal phosphate</keyword>
<feature type="modified residue" description="N6-(pyridoxal phosphate)lysine" evidence="5">
    <location>
        <position position="252"/>
    </location>
</feature>
<accession>A0A2A7APU1</accession>
<sequence>MDSEKVIKRDSEYVLHTYNRNPIVLEKGHGLYAEGPEGRKYLDFTSGIGVNSLGYCDVDWAEAVAEQAHKLQHTSNLYYTAPCGKLAKKLCKRTGMSKVFFGNSGAEANEGAIKAARKYSFDHYGKGRDTVITLVNSFHGRTIATLTATGQEVFHNYFGPFNEGFLYAPAGDLEALTELVDRHTCAVMLELVQGEGGVVALDPEYVQAVRKLCDEKDLVLIVDEVQTGVGRTGTFLCCEHYNLKPDVVTLAKGLGGGLPIGAVLMNAKVAEGMGAGTHGSTFGGNPVVCAGANVVVDRMDQSFLANVNERAVQLRTGLAKLPMVKSISGIGLMVGIEFFGNVKAADVLAACREKGLLVLTAKTRLRLLPPLTLTAHDVEMALTILNEVLSEMAQKSPEEQA</sequence>
<dbReference type="InterPro" id="IPR049704">
    <property type="entry name" value="Aminotrans_3_PPA_site"/>
</dbReference>
<evidence type="ECO:0000256" key="4">
    <source>
        <dbReference type="ARBA" id="ARBA00022898"/>
    </source>
</evidence>
<keyword evidence="5" id="KW-0055">Arginine biosynthesis</keyword>
<dbReference type="InterPro" id="IPR005814">
    <property type="entry name" value="Aminotrans_3"/>
</dbReference>
<evidence type="ECO:0000256" key="3">
    <source>
        <dbReference type="ARBA" id="ARBA00022679"/>
    </source>
</evidence>
<dbReference type="Proteomes" id="UP000220005">
    <property type="component" value="Unassembled WGS sequence"/>
</dbReference>
<dbReference type="Gene3D" id="3.40.640.10">
    <property type="entry name" value="Type I PLP-dependent aspartate aminotransferase-like (Major domain)"/>
    <property type="match status" value="1"/>
</dbReference>
<dbReference type="FunFam" id="3.40.640.10:FF:000004">
    <property type="entry name" value="Acetylornithine aminotransferase"/>
    <property type="match status" value="1"/>
</dbReference>
<feature type="binding site" evidence="5">
    <location>
        <begin position="105"/>
        <end position="106"/>
    </location>
    <ligand>
        <name>pyridoxal 5'-phosphate</name>
        <dbReference type="ChEBI" id="CHEBI:597326"/>
    </ligand>
</feature>
<dbReference type="InterPro" id="IPR015422">
    <property type="entry name" value="PyrdxlP-dep_Trfase_small"/>
</dbReference>
<evidence type="ECO:0000256" key="1">
    <source>
        <dbReference type="ARBA" id="ARBA00022576"/>
    </source>
</evidence>
<dbReference type="Pfam" id="PF00202">
    <property type="entry name" value="Aminotran_3"/>
    <property type="match status" value="1"/>
</dbReference>
<name>A0A2A7APU1_9FIRM</name>
<feature type="binding site" evidence="5">
    <location>
        <position position="138"/>
    </location>
    <ligand>
        <name>pyridoxal 5'-phosphate</name>
        <dbReference type="ChEBI" id="CHEBI:597326"/>
    </ligand>
</feature>
<dbReference type="PANTHER" id="PTHR11986:SF79">
    <property type="entry name" value="ACETYLORNITHINE AMINOTRANSFERASE, MITOCHONDRIAL"/>
    <property type="match status" value="1"/>
</dbReference>
<evidence type="ECO:0000313" key="6">
    <source>
        <dbReference type="EMBL" id="PDX81136.1"/>
    </source>
</evidence>
<keyword evidence="3 5" id="KW-0808">Transferase</keyword>
<dbReference type="RefSeq" id="WP_097839480.1">
    <property type="nucleotide sequence ID" value="NZ_NMTY01000016.1"/>
</dbReference>
<dbReference type="SUPFAM" id="SSF53383">
    <property type="entry name" value="PLP-dependent transferases"/>
    <property type="match status" value="1"/>
</dbReference>
<dbReference type="PANTHER" id="PTHR11986">
    <property type="entry name" value="AMINOTRANSFERASE CLASS III"/>
    <property type="match status" value="1"/>
</dbReference>